<evidence type="ECO:0000313" key="3">
    <source>
        <dbReference type="Proteomes" id="UP000295711"/>
    </source>
</evidence>
<name>A0A4R2LRD2_9FIRM</name>
<feature type="signal peptide" evidence="1">
    <location>
        <begin position="1"/>
        <end position="18"/>
    </location>
</feature>
<organism evidence="2 3">
    <name type="scientific">Frisingicoccus caecimuris</name>
    <dbReference type="NCBI Taxonomy" id="1796636"/>
    <lineage>
        <taxon>Bacteria</taxon>
        <taxon>Bacillati</taxon>
        <taxon>Bacillota</taxon>
        <taxon>Clostridia</taxon>
        <taxon>Lachnospirales</taxon>
        <taxon>Lachnospiraceae</taxon>
        <taxon>Frisingicoccus</taxon>
    </lineage>
</organism>
<dbReference type="RefSeq" id="WP_132094010.1">
    <property type="nucleotide sequence ID" value="NZ_JANKAQ010000017.1"/>
</dbReference>
<evidence type="ECO:0000256" key="1">
    <source>
        <dbReference type="SAM" id="SignalP"/>
    </source>
</evidence>
<dbReference type="InterPro" id="IPR028082">
    <property type="entry name" value="Peripla_BP_I"/>
</dbReference>
<reference evidence="2 3" key="1">
    <citation type="submission" date="2019-03" db="EMBL/GenBank/DDBJ databases">
        <title>Genomic Encyclopedia of Type Strains, Phase IV (KMG-IV): sequencing the most valuable type-strain genomes for metagenomic binning, comparative biology and taxonomic classification.</title>
        <authorList>
            <person name="Goeker M."/>
        </authorList>
    </citation>
    <scope>NUCLEOTIDE SEQUENCE [LARGE SCALE GENOMIC DNA]</scope>
    <source>
        <strain evidence="2 3">DSM 28559</strain>
    </source>
</reference>
<accession>A0A4R2LRD2</accession>
<dbReference type="Gene3D" id="3.40.50.2300">
    <property type="match status" value="1"/>
</dbReference>
<dbReference type="Proteomes" id="UP000295711">
    <property type="component" value="Unassembled WGS sequence"/>
</dbReference>
<dbReference type="OrthoDB" id="9814427at2"/>
<dbReference type="SUPFAM" id="SSF53822">
    <property type="entry name" value="Periplasmic binding protein-like I"/>
    <property type="match status" value="1"/>
</dbReference>
<proteinExistence type="predicted"/>
<gene>
    <name evidence="2" type="ORF">EV212_1188</name>
</gene>
<feature type="chain" id="PRO_5020771947" evidence="1">
    <location>
        <begin position="19"/>
        <end position="176"/>
    </location>
</feature>
<comment type="caution">
    <text evidence="2">The sequence shown here is derived from an EMBL/GenBank/DDBJ whole genome shotgun (WGS) entry which is preliminary data.</text>
</comment>
<keyword evidence="3" id="KW-1185">Reference proteome</keyword>
<dbReference type="PROSITE" id="PS51257">
    <property type="entry name" value="PROKAR_LIPOPROTEIN"/>
    <property type="match status" value="1"/>
</dbReference>
<sequence length="176" mass="19750">MKRCLYLMSVLTMIWSLAACGKAVSSHQDIFGTEEEHRGFVDEDETIEIVHGDEISVQMDKINVGFAQSSNLSEWQVTQTESFYSAFTEADGYHLNIQDAHGDAARQAEQLNKLIDAPMDVLFIVQEESKLITDAVARAENLGIRVILLSPEEKDALSGGEARRLLETEEVIYKKR</sequence>
<dbReference type="EMBL" id="SLXA01000018">
    <property type="protein sequence ID" value="TCO82180.1"/>
    <property type="molecule type" value="Genomic_DNA"/>
</dbReference>
<keyword evidence="1" id="KW-0732">Signal</keyword>
<dbReference type="AlphaFoldDB" id="A0A4R2LRD2"/>
<evidence type="ECO:0000313" key="2">
    <source>
        <dbReference type="EMBL" id="TCO82180.1"/>
    </source>
</evidence>
<protein>
    <submittedName>
        <fullName evidence="2">Substrate-binding family protein</fullName>
    </submittedName>
</protein>